<dbReference type="Proteomes" id="UP000317893">
    <property type="component" value="Unassembled WGS sequence"/>
</dbReference>
<dbReference type="GO" id="GO:0031388">
    <property type="term" value="P:organic acid phosphorylation"/>
    <property type="evidence" value="ECO:0007669"/>
    <property type="project" value="UniProtKB-UniRule"/>
</dbReference>
<gene>
    <name evidence="5" type="ORF">FB458_3796</name>
</gene>
<proteinExistence type="inferred from homology"/>
<evidence type="ECO:0000256" key="2">
    <source>
        <dbReference type="ARBA" id="ARBA00022679"/>
    </source>
</evidence>
<keyword evidence="3 4" id="KW-0418">Kinase</keyword>
<comment type="similarity">
    <text evidence="1 4">Belongs to the glycerate kinase type-1 family.</text>
</comment>
<dbReference type="InterPro" id="IPR018193">
    <property type="entry name" value="Glyc_kinase_flavodox-like_fold"/>
</dbReference>
<evidence type="ECO:0000313" key="5">
    <source>
        <dbReference type="EMBL" id="TQJ10667.1"/>
    </source>
</evidence>
<dbReference type="Gene3D" id="3.40.50.10350">
    <property type="entry name" value="Glycerate kinase, domain 1"/>
    <property type="match status" value="1"/>
</dbReference>
<organism evidence="5 6">
    <name type="scientific">Lapillicoccus jejuensis</name>
    <dbReference type="NCBI Taxonomy" id="402171"/>
    <lineage>
        <taxon>Bacteria</taxon>
        <taxon>Bacillati</taxon>
        <taxon>Actinomycetota</taxon>
        <taxon>Actinomycetes</taxon>
        <taxon>Micrococcales</taxon>
        <taxon>Intrasporangiaceae</taxon>
        <taxon>Lapillicoccus</taxon>
    </lineage>
</organism>
<dbReference type="InterPro" id="IPR036129">
    <property type="entry name" value="Glycerate_kinase_sf"/>
</dbReference>
<keyword evidence="2 4" id="KW-0808">Transferase</keyword>
<dbReference type="Gene3D" id="3.90.1510.10">
    <property type="entry name" value="Glycerate kinase, domain 2"/>
    <property type="match status" value="1"/>
</dbReference>
<sequence length="389" mass="38823">MRVLLAPDRFAGTLSATEAGEAMRTGWLAGAAHDEVDVLPLSDGGEGLLDVLTAALGGELLALTVRDPLGTPVPAAVLVVDEAPGRPRTAWVETAQALGPHLVGAGHRRPDLLSSAGVGDLLAAAVDTGARRVVVGVGASAVHDAGAGLLAALGAGRPERLGRGGLALGDVTADDLGGLDDAVRRLAGTELVLATAADLPLLGLQGTSATEAEERGATPAQAQELERAFGHLADLVRRARPARTDLLTGAALRPEKAPGAGAGGGVGWALHVLGARYADGAALVADELGLPARVAAADLVVTGEGSFGWRSLRGRVVSHVAQAALAAGVPSIVLAGQVSVGRREAMAAGLSGTYAVAERPRDLAATLADPARSLTVRAARVAGTWSPGS</sequence>
<dbReference type="AlphaFoldDB" id="A0A542E5S0"/>
<dbReference type="OrthoDB" id="9774290at2"/>
<protein>
    <submittedName>
        <fullName evidence="5">Glycerate kinase</fullName>
    </submittedName>
</protein>
<evidence type="ECO:0000256" key="4">
    <source>
        <dbReference type="PIRNR" id="PIRNR006078"/>
    </source>
</evidence>
<dbReference type="Pfam" id="PF02595">
    <property type="entry name" value="Gly_kinase"/>
    <property type="match status" value="1"/>
</dbReference>
<evidence type="ECO:0000256" key="1">
    <source>
        <dbReference type="ARBA" id="ARBA00006284"/>
    </source>
</evidence>
<dbReference type="PANTHER" id="PTHR21599">
    <property type="entry name" value="GLYCERATE KINASE"/>
    <property type="match status" value="1"/>
</dbReference>
<dbReference type="EMBL" id="VFMN01000001">
    <property type="protein sequence ID" value="TQJ10667.1"/>
    <property type="molecule type" value="Genomic_DNA"/>
</dbReference>
<dbReference type="PIRSF" id="PIRSF006078">
    <property type="entry name" value="GlxK"/>
    <property type="match status" value="1"/>
</dbReference>
<dbReference type="InterPro" id="IPR004381">
    <property type="entry name" value="Glycerate_kinase"/>
</dbReference>
<dbReference type="GO" id="GO:0008887">
    <property type="term" value="F:glycerate kinase activity"/>
    <property type="evidence" value="ECO:0007669"/>
    <property type="project" value="UniProtKB-UniRule"/>
</dbReference>
<evidence type="ECO:0000256" key="3">
    <source>
        <dbReference type="ARBA" id="ARBA00022777"/>
    </source>
</evidence>
<accession>A0A542E5S0</accession>
<dbReference type="InterPro" id="IPR018197">
    <property type="entry name" value="Glycerate_kinase_RE-like"/>
</dbReference>
<reference evidence="5 6" key="1">
    <citation type="submission" date="2019-06" db="EMBL/GenBank/DDBJ databases">
        <title>Sequencing the genomes of 1000 actinobacteria strains.</title>
        <authorList>
            <person name="Klenk H.-P."/>
        </authorList>
    </citation>
    <scope>NUCLEOTIDE SEQUENCE [LARGE SCALE GENOMIC DNA]</scope>
    <source>
        <strain evidence="5 6">DSM 18607</strain>
    </source>
</reference>
<dbReference type="RefSeq" id="WP_141849856.1">
    <property type="nucleotide sequence ID" value="NZ_BAAAPR010000012.1"/>
</dbReference>
<keyword evidence="6" id="KW-1185">Reference proteome</keyword>
<dbReference type="SUPFAM" id="SSF110738">
    <property type="entry name" value="Glycerate kinase I"/>
    <property type="match status" value="1"/>
</dbReference>
<dbReference type="PANTHER" id="PTHR21599:SF0">
    <property type="entry name" value="GLYCERATE KINASE"/>
    <property type="match status" value="1"/>
</dbReference>
<name>A0A542E5S0_9MICO</name>
<comment type="caution">
    <text evidence="5">The sequence shown here is derived from an EMBL/GenBank/DDBJ whole genome shotgun (WGS) entry which is preliminary data.</text>
</comment>
<dbReference type="NCBIfam" id="TIGR00045">
    <property type="entry name" value="glycerate kinase"/>
    <property type="match status" value="1"/>
</dbReference>
<evidence type="ECO:0000313" key="6">
    <source>
        <dbReference type="Proteomes" id="UP000317893"/>
    </source>
</evidence>